<feature type="domain" description="LIM zinc-binding" evidence="6">
    <location>
        <begin position="488"/>
        <end position="550"/>
    </location>
</feature>
<evidence type="ECO:0000256" key="3">
    <source>
        <dbReference type="ARBA" id="ARBA00023038"/>
    </source>
</evidence>
<dbReference type="Pfam" id="PF00412">
    <property type="entry name" value="LIM"/>
    <property type="match status" value="1"/>
</dbReference>
<evidence type="ECO:0000256" key="4">
    <source>
        <dbReference type="PROSITE-ProRule" id="PRU00125"/>
    </source>
</evidence>
<feature type="region of interest" description="Disordered" evidence="5">
    <location>
        <begin position="1"/>
        <end position="50"/>
    </location>
</feature>
<dbReference type="Proteomes" id="UP000825002">
    <property type="component" value="Unassembled WGS sequence"/>
</dbReference>
<dbReference type="PROSITE" id="PS50023">
    <property type="entry name" value="LIM_DOMAIN_2"/>
    <property type="match status" value="1"/>
</dbReference>
<dbReference type="EMBL" id="JAIFTH010000973">
    <property type="protein sequence ID" value="KAG9508786.1"/>
    <property type="molecule type" value="Genomic_DNA"/>
</dbReference>
<organism evidence="7 8">
    <name type="scientific">Fragariocoptes setiger</name>
    <dbReference type="NCBI Taxonomy" id="1670756"/>
    <lineage>
        <taxon>Eukaryota</taxon>
        <taxon>Metazoa</taxon>
        <taxon>Ecdysozoa</taxon>
        <taxon>Arthropoda</taxon>
        <taxon>Chelicerata</taxon>
        <taxon>Arachnida</taxon>
        <taxon>Acari</taxon>
        <taxon>Acariformes</taxon>
        <taxon>Trombidiformes</taxon>
        <taxon>Prostigmata</taxon>
        <taxon>Eupodina</taxon>
        <taxon>Eriophyoidea</taxon>
        <taxon>Phytoptidae</taxon>
        <taxon>Fragariocoptes</taxon>
    </lineage>
</organism>
<accession>A0ABQ7S5T5</accession>
<comment type="caution">
    <text evidence="7">The sequence shown here is derived from an EMBL/GenBank/DDBJ whole genome shotgun (WGS) entry which is preliminary data.</text>
</comment>
<feature type="compositionally biased region" description="Basic and acidic residues" evidence="5">
    <location>
        <begin position="259"/>
        <end position="276"/>
    </location>
</feature>
<name>A0ABQ7S5T5_9ACAR</name>
<keyword evidence="1 4" id="KW-0479">Metal-binding</keyword>
<dbReference type="InterPro" id="IPR001781">
    <property type="entry name" value="Znf_LIM"/>
</dbReference>
<dbReference type="PROSITE" id="PS00478">
    <property type="entry name" value="LIM_DOMAIN_1"/>
    <property type="match status" value="1"/>
</dbReference>
<gene>
    <name evidence="7" type="ORF">GZH46_02709</name>
</gene>
<keyword evidence="3 4" id="KW-0440">LIM domain</keyword>
<evidence type="ECO:0000313" key="7">
    <source>
        <dbReference type="EMBL" id="KAG9508786.1"/>
    </source>
</evidence>
<reference evidence="7 8" key="1">
    <citation type="submission" date="2020-10" db="EMBL/GenBank/DDBJ databases">
        <authorList>
            <person name="Klimov P.B."/>
            <person name="Dyachkov S.M."/>
            <person name="Chetverikov P.E."/>
        </authorList>
    </citation>
    <scope>NUCLEOTIDE SEQUENCE [LARGE SCALE GENOMIC DNA]</scope>
    <source>
        <strain evidence="7">BMOC 18-1129-001#AD2665</strain>
        <tissue evidence="7">Entire mites</tissue>
    </source>
</reference>
<evidence type="ECO:0000259" key="6">
    <source>
        <dbReference type="PROSITE" id="PS50023"/>
    </source>
</evidence>
<feature type="compositionally biased region" description="Basic and acidic residues" evidence="5">
    <location>
        <begin position="316"/>
        <end position="328"/>
    </location>
</feature>
<evidence type="ECO:0000256" key="5">
    <source>
        <dbReference type="SAM" id="MobiDB-lite"/>
    </source>
</evidence>
<feature type="compositionally biased region" description="Low complexity" evidence="5">
    <location>
        <begin position="91"/>
        <end position="102"/>
    </location>
</feature>
<feature type="region of interest" description="Disordered" evidence="5">
    <location>
        <begin position="215"/>
        <end position="371"/>
    </location>
</feature>
<keyword evidence="8" id="KW-1185">Reference proteome</keyword>
<feature type="region of interest" description="Disordered" evidence="5">
    <location>
        <begin position="75"/>
        <end position="104"/>
    </location>
</feature>
<proteinExistence type="predicted"/>
<dbReference type="Gene3D" id="2.10.110.10">
    <property type="entry name" value="Cysteine Rich Protein"/>
    <property type="match status" value="1"/>
</dbReference>
<dbReference type="SMART" id="SM00132">
    <property type="entry name" value="LIM"/>
    <property type="match status" value="1"/>
</dbReference>
<evidence type="ECO:0000256" key="2">
    <source>
        <dbReference type="ARBA" id="ARBA00022833"/>
    </source>
</evidence>
<evidence type="ECO:0000256" key="1">
    <source>
        <dbReference type="ARBA" id="ARBA00022723"/>
    </source>
</evidence>
<protein>
    <recommendedName>
        <fullName evidence="6">LIM zinc-binding domain-containing protein</fullName>
    </recommendedName>
</protein>
<feature type="compositionally biased region" description="Basic and acidic residues" evidence="5">
    <location>
        <begin position="387"/>
        <end position="399"/>
    </location>
</feature>
<sequence length="563" mass="63757">MSNQMLDPLDSVGNDRKSRKTMFEETSSYYGGDSGLGNYSPMSGYITSSRNSTNIAVPQGRKMVNYTEQVFYSTSKNRHAKSDQASTYTGRPIKSSRSPSPIMTEELGTWTNWGRSEAYNQTKSQGNPDSNIEESLKSLENMSPMPLRDEYRSRTLPTGVEQHWAADYAATCERARSVSPQRGSSLSSRLKKVNFVSEEDLSTSQSREQEFYPFRDAHQGKPLPGDNEFGTWGSGLNEPERQWRLSNGQWVKVGPKRKRDGDDDRGVKNWEKHLADTLRGPPTPVRKEPEKRKKAAGKPAVETPNRSDLDDDDDADANRRALADEYRPKSRSGPVVDVDSDKVDPNDVDGNNNNDNTGAPLDGDNQHDTLPDFLKAEPEYKVNVGDLIDKYQPKPKPEPVVEAPVMKPKPKPVVQETPKPKPKPTKIALEPIKQTFIEARQPIRPPEPEEKPMDDPNLMWMKMDPAQFGPPFGSLGRRKKRHEEWVGVPCELCHKQIDERRCMLAENMKFHCWHFSCSFCLKTLKVNDFLIAQSDQKPYCLNCHKRTFPEVSLLNLNLDTGEE</sequence>
<evidence type="ECO:0000313" key="8">
    <source>
        <dbReference type="Proteomes" id="UP000825002"/>
    </source>
</evidence>
<keyword evidence="2 4" id="KW-0862">Zinc</keyword>
<feature type="region of interest" description="Disordered" evidence="5">
    <location>
        <begin position="386"/>
        <end position="405"/>
    </location>
</feature>
<dbReference type="CDD" id="cd08368">
    <property type="entry name" value="LIM"/>
    <property type="match status" value="1"/>
</dbReference>